<protein>
    <submittedName>
        <fullName evidence="2">Uncharacterized protein</fullName>
    </submittedName>
</protein>
<keyword evidence="1" id="KW-0732">Signal</keyword>
<evidence type="ECO:0000313" key="3">
    <source>
        <dbReference type="Proteomes" id="UP000053718"/>
    </source>
</evidence>
<accession>A0A094INU2</accession>
<feature type="signal peptide" evidence="1">
    <location>
        <begin position="1"/>
        <end position="23"/>
    </location>
</feature>
<reference evidence="2 3" key="1">
    <citation type="submission" date="2014-06" db="EMBL/GenBank/DDBJ databases">
        <title>Draft genome sequence of Idiomarina sp. MCCC 1A10513.</title>
        <authorList>
            <person name="Du J."/>
            <person name="Lai Q."/>
            <person name="Shao Z."/>
        </authorList>
    </citation>
    <scope>NUCLEOTIDE SEQUENCE [LARGE SCALE GENOMIC DNA]</scope>
    <source>
        <strain evidence="2 3">MCCC 1A10513</strain>
    </source>
</reference>
<organism evidence="2 3">
    <name type="scientific">Pseudidiomarina atlantica</name>
    <dbReference type="NCBI Taxonomy" id="1517416"/>
    <lineage>
        <taxon>Bacteria</taxon>
        <taxon>Pseudomonadati</taxon>
        <taxon>Pseudomonadota</taxon>
        <taxon>Gammaproteobacteria</taxon>
        <taxon>Alteromonadales</taxon>
        <taxon>Idiomarinaceae</taxon>
        <taxon>Pseudidiomarina</taxon>
    </lineage>
</organism>
<proteinExistence type="predicted"/>
<dbReference type="STRING" id="1517416.IDAT_06200"/>
<gene>
    <name evidence="2" type="ORF">IDAT_06200</name>
</gene>
<evidence type="ECO:0000313" key="2">
    <source>
        <dbReference type="EMBL" id="KFZ28792.1"/>
    </source>
</evidence>
<name>A0A094INU2_9GAMM</name>
<keyword evidence="3" id="KW-1185">Reference proteome</keyword>
<dbReference type="EMBL" id="JPIN01000006">
    <property type="protein sequence ID" value="KFZ28792.1"/>
    <property type="molecule type" value="Genomic_DNA"/>
</dbReference>
<dbReference type="eggNOG" id="ENOG5031IDF">
    <property type="taxonomic scope" value="Bacteria"/>
</dbReference>
<dbReference type="Proteomes" id="UP000053718">
    <property type="component" value="Unassembled WGS sequence"/>
</dbReference>
<evidence type="ECO:0000256" key="1">
    <source>
        <dbReference type="SAM" id="SignalP"/>
    </source>
</evidence>
<dbReference type="AlphaFoldDB" id="A0A094INU2"/>
<feature type="chain" id="PRO_5001899748" evidence="1">
    <location>
        <begin position="24"/>
        <end position="477"/>
    </location>
</feature>
<comment type="caution">
    <text evidence="2">The sequence shown here is derived from an EMBL/GenBank/DDBJ whole genome shotgun (WGS) entry which is preliminary data.</text>
</comment>
<sequence>MQRLMMQFALSLMTLWLTQTAVATEAETAATAKQELLSFAQQIHKSNATFSAIWPGFWPDQQAFIVVNEGQQSLIYTAATAPVYADNPSEALAEHFYYYSNLLHGLDDFKYEIDFALPDAQLATAINISNGGTSEDVSTLLHEAFHGYQRRAFNDDDAVTFLPPETLATDESRALLALQYELARQIVLTPQHELIEDWLMLRAIMAKAMPTVAGYLAYMEQIEGTAQWVGITARSQTQQAFLATFDTLFTNFTTLMSRPLDVRTSAYVTGAILLHLLDSSSSDHTWQEHIEQGATPIALAQTLFGIAAEEERLAELLEKYDYASFMAAIADDTTHVVQVADIEQSHPYLLDVYVEVSPTEVEETGLPMKFNAGNGGFHELEPSLLLLPAPASFQITSAQSVVAIRGLPVRIDMRKLTEGGVRISVWSQDPWLQIQGLRKFDKNQKLELFFGDSSVITNAPWQLGEHSTREQIVLRLQ</sequence>